<dbReference type="EMBL" id="CM017635">
    <property type="protein sequence ID" value="TYH35678.1"/>
    <property type="molecule type" value="Genomic_DNA"/>
</dbReference>
<dbReference type="AlphaFoldDB" id="A0A5D2HZY2"/>
<name>A0A5D2HZY2_GOSTO</name>
<proteinExistence type="predicted"/>
<sequence>MSSKKSCASFIFSEEHHRFTRTVYVLLSGTSPFLIIFRINAYAPWNIFTSQSAKNNELLTLTVCLQPKLVLLLKTSTVWL</sequence>
<organism evidence="1 2">
    <name type="scientific">Gossypium tomentosum</name>
    <name type="common">Hawaiian cotton</name>
    <name type="synonym">Gossypium sandvicense</name>
    <dbReference type="NCBI Taxonomy" id="34277"/>
    <lineage>
        <taxon>Eukaryota</taxon>
        <taxon>Viridiplantae</taxon>
        <taxon>Streptophyta</taxon>
        <taxon>Embryophyta</taxon>
        <taxon>Tracheophyta</taxon>
        <taxon>Spermatophyta</taxon>
        <taxon>Magnoliopsida</taxon>
        <taxon>eudicotyledons</taxon>
        <taxon>Gunneridae</taxon>
        <taxon>Pentapetalae</taxon>
        <taxon>rosids</taxon>
        <taxon>malvids</taxon>
        <taxon>Malvales</taxon>
        <taxon>Malvaceae</taxon>
        <taxon>Malvoideae</taxon>
        <taxon>Gossypium</taxon>
    </lineage>
</organism>
<protein>
    <submittedName>
        <fullName evidence="1">Uncharacterized protein</fullName>
    </submittedName>
</protein>
<evidence type="ECO:0000313" key="2">
    <source>
        <dbReference type="Proteomes" id="UP000322667"/>
    </source>
</evidence>
<accession>A0A5D2HZY2</accession>
<evidence type="ECO:0000313" key="1">
    <source>
        <dbReference type="EMBL" id="TYH35678.1"/>
    </source>
</evidence>
<reference evidence="1 2" key="1">
    <citation type="submission" date="2019-07" db="EMBL/GenBank/DDBJ databases">
        <title>WGS assembly of Gossypium tomentosum.</title>
        <authorList>
            <person name="Chen Z.J."/>
            <person name="Sreedasyam A."/>
            <person name="Ando A."/>
            <person name="Song Q."/>
            <person name="De L."/>
            <person name="Hulse-Kemp A."/>
            <person name="Ding M."/>
            <person name="Ye W."/>
            <person name="Kirkbride R."/>
            <person name="Jenkins J."/>
            <person name="Plott C."/>
            <person name="Lovell J."/>
            <person name="Lin Y.-M."/>
            <person name="Vaughn R."/>
            <person name="Liu B."/>
            <person name="Li W."/>
            <person name="Simpson S."/>
            <person name="Scheffler B."/>
            <person name="Saski C."/>
            <person name="Grover C."/>
            <person name="Hu G."/>
            <person name="Conover J."/>
            <person name="Carlson J."/>
            <person name="Shu S."/>
            <person name="Boston L."/>
            <person name="Williams M."/>
            <person name="Peterson D."/>
            <person name="Mcgee K."/>
            <person name="Jones D."/>
            <person name="Wendel J."/>
            <person name="Stelly D."/>
            <person name="Grimwood J."/>
            <person name="Schmutz J."/>
        </authorList>
    </citation>
    <scope>NUCLEOTIDE SEQUENCE [LARGE SCALE GENOMIC DNA]</scope>
    <source>
        <strain evidence="1">7179.01</strain>
    </source>
</reference>
<gene>
    <name evidence="1" type="ORF">ES332_D13G209500v1</name>
</gene>
<keyword evidence="2" id="KW-1185">Reference proteome</keyword>
<dbReference type="Proteomes" id="UP000322667">
    <property type="component" value="Chromosome D13"/>
</dbReference>